<dbReference type="PANTHER" id="PTHR42978">
    <property type="entry name" value="QUORUM-QUENCHING LACTONASE YTNP-RELATED-RELATED"/>
    <property type="match status" value="1"/>
</dbReference>
<evidence type="ECO:0000313" key="6">
    <source>
        <dbReference type="Proteomes" id="UP000295254"/>
    </source>
</evidence>
<proteinExistence type="inferred from homology"/>
<dbReference type="InterPro" id="IPR051013">
    <property type="entry name" value="MBL_superfamily_lactonases"/>
</dbReference>
<gene>
    <name evidence="5" type="ORF">EIY72_17455</name>
</gene>
<reference evidence="6" key="1">
    <citation type="journal article" date="2019" name="bioRxiv">
        <title>Bacterially produced spermidine induces plant systemic susceptibility to pathogens.</title>
        <authorList>
            <person name="Melnyk R.A."/>
            <person name="Beskrovnaya P.A."/>
            <person name="Liu Z."/>
            <person name="Song Y."/>
            <person name="Haney C.H."/>
        </authorList>
    </citation>
    <scope>NUCLEOTIDE SEQUENCE [LARGE SCALE GENOMIC DNA]</scope>
    <source>
        <strain evidence="6">Dha-51</strain>
    </source>
</reference>
<evidence type="ECO:0000313" key="5">
    <source>
        <dbReference type="EMBL" id="TDB60623.1"/>
    </source>
</evidence>
<evidence type="ECO:0000256" key="3">
    <source>
        <dbReference type="ARBA" id="ARBA00022801"/>
    </source>
</evidence>
<organism evidence="5 6">
    <name type="scientific">Pseudomonas vancouverensis</name>
    <dbReference type="NCBI Taxonomy" id="95300"/>
    <lineage>
        <taxon>Bacteria</taxon>
        <taxon>Pseudomonadati</taxon>
        <taxon>Pseudomonadota</taxon>
        <taxon>Gammaproteobacteria</taxon>
        <taxon>Pseudomonadales</taxon>
        <taxon>Pseudomonadaceae</taxon>
        <taxon>Pseudomonas</taxon>
    </lineage>
</organism>
<comment type="similarity">
    <text evidence="1">Belongs to the metallo-beta-lactamase superfamily.</text>
</comment>
<dbReference type="STRING" id="95300.SAMN05216558_2190"/>
<evidence type="ECO:0000256" key="4">
    <source>
        <dbReference type="ARBA" id="ARBA00022833"/>
    </source>
</evidence>
<dbReference type="Gene3D" id="3.60.15.10">
    <property type="entry name" value="Ribonuclease Z/Hydroxyacylglutathione hydrolase-like"/>
    <property type="match status" value="1"/>
</dbReference>
<dbReference type="InterPro" id="IPR036866">
    <property type="entry name" value="RibonucZ/Hydroxyglut_hydro"/>
</dbReference>
<dbReference type="AlphaFoldDB" id="A0A1H2NFW9"/>
<dbReference type="OrthoDB" id="5443440at2"/>
<dbReference type="PANTHER" id="PTHR42978:SF6">
    <property type="entry name" value="QUORUM-QUENCHING LACTONASE YTNP-RELATED"/>
    <property type="match status" value="1"/>
</dbReference>
<accession>A0A1H2NFW9</accession>
<evidence type="ECO:0000256" key="2">
    <source>
        <dbReference type="ARBA" id="ARBA00022723"/>
    </source>
</evidence>
<sequence>MNRCLSTLTGRSRKLDGGVMFGNTPRQLWADWLKPDQDNLVNLASRGLLVQQGGRNILVLAGASALLAPPRRTCSCQKHTSGLLDSLAQQGLTEADIHAVVLTHLHVQLTPEQTEAVNDGNTPRLLFPAAHYITGESHWSRALHNHPHDRALFVRQIVRRLENSGRLVLVNGPRCNELGDGWQFHFSDGYTPGQLLPEISMPGGPVVFAGDLIPGTHWLSLDVTTANDRNPEGLVGEKERLLDHLVASGGRLVFSSDPEIAMIKIMRDRQSRYLPFDPHAALSRFEF</sequence>
<comment type="caution">
    <text evidence="5">The sequence shown here is derived from an EMBL/GenBank/DDBJ whole genome shotgun (WGS) entry which is preliminary data.</text>
</comment>
<keyword evidence="3 5" id="KW-0378">Hydrolase</keyword>
<keyword evidence="4" id="KW-0862">Zinc</keyword>
<dbReference type="RefSeq" id="WP_093220938.1">
    <property type="nucleotide sequence ID" value="NZ_LT629803.1"/>
</dbReference>
<dbReference type="GO" id="GO:0046872">
    <property type="term" value="F:metal ion binding"/>
    <property type="evidence" value="ECO:0007669"/>
    <property type="project" value="UniProtKB-KW"/>
</dbReference>
<dbReference type="Proteomes" id="UP000295254">
    <property type="component" value="Unassembled WGS sequence"/>
</dbReference>
<dbReference type="GO" id="GO:0016787">
    <property type="term" value="F:hydrolase activity"/>
    <property type="evidence" value="ECO:0007669"/>
    <property type="project" value="UniProtKB-KW"/>
</dbReference>
<evidence type="ECO:0000256" key="1">
    <source>
        <dbReference type="ARBA" id="ARBA00007749"/>
    </source>
</evidence>
<keyword evidence="2" id="KW-0479">Metal-binding</keyword>
<keyword evidence="6" id="KW-1185">Reference proteome</keyword>
<name>A0A1H2NFW9_PSEVA</name>
<dbReference type="CDD" id="cd16281">
    <property type="entry name" value="metallo-hydrolase-like_MBL-fold"/>
    <property type="match status" value="1"/>
</dbReference>
<dbReference type="SUPFAM" id="SSF56281">
    <property type="entry name" value="Metallo-hydrolase/oxidoreductase"/>
    <property type="match status" value="1"/>
</dbReference>
<dbReference type="EMBL" id="RRZK01000023">
    <property type="protein sequence ID" value="TDB60623.1"/>
    <property type="molecule type" value="Genomic_DNA"/>
</dbReference>
<protein>
    <submittedName>
        <fullName evidence="5">MBL fold metallo-hydrolase</fullName>
    </submittedName>
</protein>